<proteinExistence type="predicted"/>
<sequence>MIVAGISLTVFTFWLLSCVSLGCCRVLSWRTKLEKLLCLNEFGNKSLAKSAVFQTIKLVPISFHEITSSVSGSSTNKYVLLKKGAGADRLIIFHTCLQISNKFSKYYEPNQ</sequence>
<keyword evidence="1" id="KW-0472">Membrane</keyword>
<name>A0A9K3E524_HELAN</name>
<feature type="transmembrane region" description="Helical" evidence="1">
    <location>
        <begin position="6"/>
        <end position="27"/>
    </location>
</feature>
<evidence type="ECO:0000313" key="2">
    <source>
        <dbReference type="EMBL" id="KAF5766283.1"/>
    </source>
</evidence>
<dbReference type="Gramene" id="mRNA:HanXRQr2_Chr15g0713571">
    <property type="protein sequence ID" value="mRNA:HanXRQr2_Chr15g0713571"/>
    <property type="gene ID" value="HanXRQr2_Chr15g0713571"/>
</dbReference>
<keyword evidence="3" id="KW-1185">Reference proteome</keyword>
<dbReference type="AlphaFoldDB" id="A0A9K3E524"/>
<accession>A0A9K3E524</accession>
<comment type="caution">
    <text evidence="2">The sequence shown here is derived from an EMBL/GenBank/DDBJ whole genome shotgun (WGS) entry which is preliminary data.</text>
</comment>
<gene>
    <name evidence="2" type="ORF">HanXRQr2_Chr15g0713571</name>
</gene>
<protein>
    <submittedName>
        <fullName evidence="2">Uncharacterized protein</fullName>
    </submittedName>
</protein>
<keyword evidence="1" id="KW-0812">Transmembrane</keyword>
<keyword evidence="1" id="KW-1133">Transmembrane helix</keyword>
<dbReference type="Proteomes" id="UP000215914">
    <property type="component" value="Unassembled WGS sequence"/>
</dbReference>
<reference evidence="2" key="2">
    <citation type="submission" date="2020-06" db="EMBL/GenBank/DDBJ databases">
        <title>Helianthus annuus Genome sequencing and assembly Release 2.</title>
        <authorList>
            <person name="Gouzy J."/>
            <person name="Langlade N."/>
            <person name="Munos S."/>
        </authorList>
    </citation>
    <scope>NUCLEOTIDE SEQUENCE</scope>
    <source>
        <tissue evidence="2">Leaves</tissue>
    </source>
</reference>
<evidence type="ECO:0000313" key="3">
    <source>
        <dbReference type="Proteomes" id="UP000215914"/>
    </source>
</evidence>
<evidence type="ECO:0000256" key="1">
    <source>
        <dbReference type="SAM" id="Phobius"/>
    </source>
</evidence>
<reference evidence="2" key="1">
    <citation type="journal article" date="2017" name="Nature">
        <title>The sunflower genome provides insights into oil metabolism, flowering and Asterid evolution.</title>
        <authorList>
            <person name="Badouin H."/>
            <person name="Gouzy J."/>
            <person name="Grassa C.J."/>
            <person name="Murat F."/>
            <person name="Staton S.E."/>
            <person name="Cottret L."/>
            <person name="Lelandais-Briere C."/>
            <person name="Owens G.L."/>
            <person name="Carrere S."/>
            <person name="Mayjonade B."/>
            <person name="Legrand L."/>
            <person name="Gill N."/>
            <person name="Kane N.C."/>
            <person name="Bowers J.E."/>
            <person name="Hubner S."/>
            <person name="Bellec A."/>
            <person name="Berard A."/>
            <person name="Berges H."/>
            <person name="Blanchet N."/>
            <person name="Boniface M.C."/>
            <person name="Brunel D."/>
            <person name="Catrice O."/>
            <person name="Chaidir N."/>
            <person name="Claudel C."/>
            <person name="Donnadieu C."/>
            <person name="Faraut T."/>
            <person name="Fievet G."/>
            <person name="Helmstetter N."/>
            <person name="King M."/>
            <person name="Knapp S.J."/>
            <person name="Lai Z."/>
            <person name="Le Paslier M.C."/>
            <person name="Lippi Y."/>
            <person name="Lorenzon L."/>
            <person name="Mandel J.R."/>
            <person name="Marage G."/>
            <person name="Marchand G."/>
            <person name="Marquand E."/>
            <person name="Bret-Mestries E."/>
            <person name="Morien E."/>
            <person name="Nambeesan S."/>
            <person name="Nguyen T."/>
            <person name="Pegot-Espagnet P."/>
            <person name="Pouilly N."/>
            <person name="Raftis F."/>
            <person name="Sallet E."/>
            <person name="Schiex T."/>
            <person name="Thomas J."/>
            <person name="Vandecasteele C."/>
            <person name="Vares D."/>
            <person name="Vear F."/>
            <person name="Vautrin S."/>
            <person name="Crespi M."/>
            <person name="Mangin B."/>
            <person name="Burke J.M."/>
            <person name="Salse J."/>
            <person name="Munos S."/>
            <person name="Vincourt P."/>
            <person name="Rieseberg L.H."/>
            <person name="Langlade N.B."/>
        </authorList>
    </citation>
    <scope>NUCLEOTIDE SEQUENCE</scope>
    <source>
        <tissue evidence="2">Leaves</tissue>
    </source>
</reference>
<dbReference type="EMBL" id="MNCJ02000330">
    <property type="protein sequence ID" value="KAF5766283.1"/>
    <property type="molecule type" value="Genomic_DNA"/>
</dbReference>
<organism evidence="2 3">
    <name type="scientific">Helianthus annuus</name>
    <name type="common">Common sunflower</name>
    <dbReference type="NCBI Taxonomy" id="4232"/>
    <lineage>
        <taxon>Eukaryota</taxon>
        <taxon>Viridiplantae</taxon>
        <taxon>Streptophyta</taxon>
        <taxon>Embryophyta</taxon>
        <taxon>Tracheophyta</taxon>
        <taxon>Spermatophyta</taxon>
        <taxon>Magnoliopsida</taxon>
        <taxon>eudicotyledons</taxon>
        <taxon>Gunneridae</taxon>
        <taxon>Pentapetalae</taxon>
        <taxon>asterids</taxon>
        <taxon>campanulids</taxon>
        <taxon>Asterales</taxon>
        <taxon>Asteraceae</taxon>
        <taxon>Asteroideae</taxon>
        <taxon>Heliantheae alliance</taxon>
        <taxon>Heliantheae</taxon>
        <taxon>Helianthus</taxon>
    </lineage>
</organism>